<evidence type="ECO:0000256" key="7">
    <source>
        <dbReference type="ARBA" id="ARBA00022722"/>
    </source>
</evidence>
<evidence type="ECO:0000256" key="1">
    <source>
        <dbReference type="ARBA" id="ARBA00001968"/>
    </source>
</evidence>
<evidence type="ECO:0000256" key="10">
    <source>
        <dbReference type="ARBA" id="ARBA00023242"/>
    </source>
</evidence>
<dbReference type="InterPro" id="IPR026103">
    <property type="entry name" value="HARBI1_animal"/>
</dbReference>
<proteinExistence type="inferred from homology"/>
<keyword evidence="6" id="KW-0963">Cytoplasm</keyword>
<evidence type="ECO:0000313" key="14">
    <source>
        <dbReference type="EnsemblMetazoa" id="XP_050506243.1"/>
    </source>
</evidence>
<keyword evidence="8" id="KW-0479">Metal-binding</keyword>
<dbReference type="PANTHER" id="PTHR22930:SF289">
    <property type="entry name" value="DDE TNP4 DOMAIN-CONTAINING PROTEIN-RELATED"/>
    <property type="match status" value="1"/>
</dbReference>
<dbReference type="InterPro" id="IPR027806">
    <property type="entry name" value="HARBI1_dom"/>
</dbReference>
<comment type="cofactor">
    <cofactor evidence="1">
        <name>a divalent metal cation</name>
        <dbReference type="ChEBI" id="CHEBI:60240"/>
    </cofactor>
</comment>
<keyword evidence="15" id="KW-1185">Reference proteome</keyword>
<keyword evidence="10" id="KW-0539">Nucleus</keyword>
<dbReference type="PRINTS" id="PR02086">
    <property type="entry name" value="PUTNUCHARBI1"/>
</dbReference>
<organism evidence="14 15">
    <name type="scientific">Diabrotica virgifera virgifera</name>
    <name type="common">western corn rootworm</name>
    <dbReference type="NCBI Taxonomy" id="50390"/>
    <lineage>
        <taxon>Eukaryota</taxon>
        <taxon>Metazoa</taxon>
        <taxon>Ecdysozoa</taxon>
        <taxon>Arthropoda</taxon>
        <taxon>Hexapoda</taxon>
        <taxon>Insecta</taxon>
        <taxon>Pterygota</taxon>
        <taxon>Neoptera</taxon>
        <taxon>Endopterygota</taxon>
        <taxon>Coleoptera</taxon>
        <taxon>Polyphaga</taxon>
        <taxon>Cucujiformia</taxon>
        <taxon>Chrysomeloidea</taxon>
        <taxon>Chrysomelidae</taxon>
        <taxon>Galerucinae</taxon>
        <taxon>Diabroticina</taxon>
        <taxon>Diabroticites</taxon>
        <taxon>Diabrotica</taxon>
    </lineage>
</organism>
<protein>
    <recommendedName>
        <fullName evidence="5">Putative nuclease HARBI1</fullName>
    </recommendedName>
    <alternativeName>
        <fullName evidence="11">Harbinger transposase-derived nuclease</fullName>
    </alternativeName>
</protein>
<evidence type="ECO:0000256" key="8">
    <source>
        <dbReference type="ARBA" id="ARBA00022723"/>
    </source>
</evidence>
<sequence>MDLSSSSSSSSSSDDLEDIMHMLPNIRSVRDRNDLYNKYNEDEFKERYRLSKKTVLILLERFHEHLGYRTERNNPVSPLTQILITLRYYATGCFQQVIGDLVEIHKSTVCRIVHRVGHHIALLREEYITMPKNPRDVTMAKQGFYAVANFPGVIGAIDCTHIRINSPGGENSELYRNRKGWFSMNVQIVCDSKLCIMDVVARWPGSVHDSTIYNSSLLRAQFEAGEYPNCYLLGDSGYTCTNFLLTPLSQTNSEAEERYQNAHIKTRNVIERLNGVLKRRFPVLATGMQIDLNNVGRVIVATSVT</sequence>
<dbReference type="PANTHER" id="PTHR22930">
    <property type="match status" value="1"/>
</dbReference>
<evidence type="ECO:0000256" key="9">
    <source>
        <dbReference type="ARBA" id="ARBA00022801"/>
    </source>
</evidence>
<dbReference type="InterPro" id="IPR045249">
    <property type="entry name" value="HARBI1-like"/>
</dbReference>
<dbReference type="Pfam" id="PF13359">
    <property type="entry name" value="DDE_Tnp_4"/>
    <property type="match status" value="1"/>
</dbReference>
<evidence type="ECO:0000256" key="12">
    <source>
        <dbReference type="ARBA" id="ARBA00045850"/>
    </source>
</evidence>
<evidence type="ECO:0000313" key="15">
    <source>
        <dbReference type="Proteomes" id="UP001652700"/>
    </source>
</evidence>
<name>A0ABM5K7T5_DIAVI</name>
<dbReference type="EnsemblMetazoa" id="XM_050650286.1">
    <property type="protein sequence ID" value="XP_050506243.1"/>
    <property type="gene ID" value="LOC126884354"/>
</dbReference>
<dbReference type="Proteomes" id="UP001652700">
    <property type="component" value="Unplaced"/>
</dbReference>
<keyword evidence="7" id="KW-0540">Nuclease</keyword>
<dbReference type="RefSeq" id="XP_050506243.1">
    <property type="nucleotide sequence ID" value="XM_050650286.1"/>
</dbReference>
<evidence type="ECO:0000256" key="4">
    <source>
        <dbReference type="ARBA" id="ARBA00006958"/>
    </source>
</evidence>
<evidence type="ECO:0000256" key="2">
    <source>
        <dbReference type="ARBA" id="ARBA00004123"/>
    </source>
</evidence>
<evidence type="ECO:0000256" key="5">
    <source>
        <dbReference type="ARBA" id="ARBA00015519"/>
    </source>
</evidence>
<accession>A0ABM5K7T5</accession>
<evidence type="ECO:0000256" key="11">
    <source>
        <dbReference type="ARBA" id="ARBA00030126"/>
    </source>
</evidence>
<comment type="subcellular location">
    <subcellularLocation>
        <location evidence="3">Cytoplasm</location>
    </subcellularLocation>
    <subcellularLocation>
        <location evidence="2">Nucleus</location>
    </subcellularLocation>
</comment>
<feature type="domain" description="DDE Tnp4" evidence="13">
    <location>
        <begin position="157"/>
        <end position="302"/>
    </location>
</feature>
<evidence type="ECO:0000256" key="6">
    <source>
        <dbReference type="ARBA" id="ARBA00022490"/>
    </source>
</evidence>
<evidence type="ECO:0000259" key="13">
    <source>
        <dbReference type="Pfam" id="PF13359"/>
    </source>
</evidence>
<evidence type="ECO:0000256" key="3">
    <source>
        <dbReference type="ARBA" id="ARBA00004496"/>
    </source>
</evidence>
<comment type="similarity">
    <text evidence="4">Belongs to the HARBI1 family.</text>
</comment>
<keyword evidence="9" id="KW-0378">Hydrolase</keyword>
<reference evidence="14" key="1">
    <citation type="submission" date="2025-05" db="UniProtKB">
        <authorList>
            <consortium name="EnsemblMetazoa"/>
        </authorList>
    </citation>
    <scope>IDENTIFICATION</scope>
</reference>
<dbReference type="GeneID" id="126884354"/>
<comment type="function">
    <text evidence="12">Transposase-derived protein that may have nuclease activity. Does not have transposase activity.</text>
</comment>